<proteinExistence type="inferred from homology"/>
<evidence type="ECO:0000313" key="3">
    <source>
        <dbReference type="Proteomes" id="UP000469325"/>
    </source>
</evidence>
<organism evidence="2 3">
    <name type="scientific">Olsenella porci</name>
    <dbReference type="NCBI Taxonomy" id="2652279"/>
    <lineage>
        <taxon>Bacteria</taxon>
        <taxon>Bacillati</taxon>
        <taxon>Actinomycetota</taxon>
        <taxon>Coriobacteriia</taxon>
        <taxon>Coriobacteriales</taxon>
        <taxon>Atopobiaceae</taxon>
        <taxon>Olsenella</taxon>
    </lineage>
</organism>
<dbReference type="AlphaFoldDB" id="A0A6N7XPC7"/>
<comment type="similarity">
    <text evidence="1">Belongs to the YggT family.</text>
</comment>
<sequence>MGNVRYFLGQVLYLYEWVIVIECILSWLRMTGSTVIEDVYQATNTLVEPVVGLFRRFIPPIMGMDFSPMVALLVIEVVRNLVY</sequence>
<dbReference type="Pfam" id="PF02325">
    <property type="entry name" value="CCB3_YggT"/>
    <property type="match status" value="1"/>
</dbReference>
<reference evidence="2 3" key="1">
    <citation type="submission" date="2019-08" db="EMBL/GenBank/DDBJ databases">
        <title>In-depth cultivation of the pig gut microbiome towards novel bacterial diversity and tailored functional studies.</title>
        <authorList>
            <person name="Wylensek D."/>
            <person name="Hitch T.C.A."/>
            <person name="Clavel T."/>
        </authorList>
    </citation>
    <scope>NUCLEOTIDE SEQUENCE [LARGE SCALE GENOMIC DNA]</scope>
    <source>
        <strain evidence="2 3">CA-Schmier-601-WT-1</strain>
    </source>
</reference>
<dbReference type="Proteomes" id="UP000469325">
    <property type="component" value="Unassembled WGS sequence"/>
</dbReference>
<evidence type="ECO:0000256" key="1">
    <source>
        <dbReference type="ARBA" id="ARBA00010894"/>
    </source>
</evidence>
<dbReference type="InterPro" id="IPR003425">
    <property type="entry name" value="CCB3/YggT"/>
</dbReference>
<evidence type="ECO:0000313" key="2">
    <source>
        <dbReference type="EMBL" id="MST73108.1"/>
    </source>
</evidence>
<protein>
    <submittedName>
        <fullName evidence="2">YggT family protein</fullName>
    </submittedName>
</protein>
<gene>
    <name evidence="2" type="ORF">FYJ68_08290</name>
</gene>
<dbReference type="PANTHER" id="PTHR33219:SF14">
    <property type="entry name" value="PROTEIN COFACTOR ASSEMBLY OF COMPLEX C SUBUNIT B CCB3, CHLOROPLASTIC-RELATED"/>
    <property type="match status" value="1"/>
</dbReference>
<dbReference type="PANTHER" id="PTHR33219">
    <property type="entry name" value="YLMG HOMOLOG PROTEIN 2, CHLOROPLASTIC"/>
    <property type="match status" value="1"/>
</dbReference>
<comment type="caution">
    <text evidence="2">The sequence shown here is derived from an EMBL/GenBank/DDBJ whole genome shotgun (WGS) entry which is preliminary data.</text>
</comment>
<keyword evidence="3" id="KW-1185">Reference proteome</keyword>
<name>A0A6N7XPC7_9ACTN</name>
<dbReference type="RefSeq" id="WP_154435743.1">
    <property type="nucleotide sequence ID" value="NZ_VUNC01000006.1"/>
</dbReference>
<dbReference type="EMBL" id="VUNC01000006">
    <property type="protein sequence ID" value="MST73108.1"/>
    <property type="molecule type" value="Genomic_DNA"/>
</dbReference>
<accession>A0A6N7XPC7</accession>
<dbReference type="GO" id="GO:0016020">
    <property type="term" value="C:membrane"/>
    <property type="evidence" value="ECO:0007669"/>
    <property type="project" value="InterPro"/>
</dbReference>